<dbReference type="SUPFAM" id="SSF56935">
    <property type="entry name" value="Porins"/>
    <property type="match status" value="1"/>
</dbReference>
<keyword evidence="2 8" id="KW-0813">Transport</keyword>
<accession>A0A5B8W1Y0</accession>
<dbReference type="InterPro" id="IPR000531">
    <property type="entry name" value="Beta-barrel_TonB"/>
</dbReference>
<protein>
    <submittedName>
        <fullName evidence="12">TonB-dependent receptor</fullName>
    </submittedName>
</protein>
<gene>
    <name evidence="12" type="ORF">FSB76_10370</name>
</gene>
<dbReference type="InterPro" id="IPR023997">
    <property type="entry name" value="TonB-dep_OMP_SusC/RagA_CS"/>
</dbReference>
<keyword evidence="5 9" id="KW-0798">TonB box</keyword>
<dbReference type="InterPro" id="IPR008969">
    <property type="entry name" value="CarboxyPept-like_regulatory"/>
</dbReference>
<keyword evidence="3 8" id="KW-1134">Transmembrane beta strand</keyword>
<dbReference type="FunFam" id="2.60.40.1120:FF:000003">
    <property type="entry name" value="Outer membrane protein Omp121"/>
    <property type="match status" value="1"/>
</dbReference>
<keyword evidence="13" id="KW-1185">Reference proteome</keyword>
<evidence type="ECO:0000256" key="7">
    <source>
        <dbReference type="ARBA" id="ARBA00023237"/>
    </source>
</evidence>
<evidence type="ECO:0000256" key="2">
    <source>
        <dbReference type="ARBA" id="ARBA00022448"/>
    </source>
</evidence>
<dbReference type="Gene3D" id="2.60.40.1120">
    <property type="entry name" value="Carboxypeptidase-like, regulatory domain"/>
    <property type="match status" value="1"/>
</dbReference>
<dbReference type="SUPFAM" id="SSF49464">
    <property type="entry name" value="Carboxypeptidase regulatory domain-like"/>
    <property type="match status" value="1"/>
</dbReference>
<evidence type="ECO:0000256" key="1">
    <source>
        <dbReference type="ARBA" id="ARBA00004571"/>
    </source>
</evidence>
<organism evidence="12 13">
    <name type="scientific">Mucilaginibacter ginsenosidivorax</name>
    <dbReference type="NCBI Taxonomy" id="862126"/>
    <lineage>
        <taxon>Bacteria</taxon>
        <taxon>Pseudomonadati</taxon>
        <taxon>Bacteroidota</taxon>
        <taxon>Sphingobacteriia</taxon>
        <taxon>Sphingobacteriales</taxon>
        <taxon>Sphingobacteriaceae</taxon>
        <taxon>Mucilaginibacter</taxon>
    </lineage>
</organism>
<proteinExistence type="inferred from homology"/>
<dbReference type="NCBIfam" id="TIGR04057">
    <property type="entry name" value="SusC_RagA_signa"/>
    <property type="match status" value="1"/>
</dbReference>
<name>A0A5B8W1Y0_9SPHI</name>
<comment type="subcellular location">
    <subcellularLocation>
        <location evidence="1 8">Cell outer membrane</location>
        <topology evidence="1 8">Multi-pass membrane protein</topology>
    </subcellularLocation>
</comment>
<comment type="similarity">
    <text evidence="8 9">Belongs to the TonB-dependent receptor family.</text>
</comment>
<evidence type="ECO:0000256" key="5">
    <source>
        <dbReference type="ARBA" id="ARBA00023077"/>
    </source>
</evidence>
<dbReference type="InterPro" id="IPR012910">
    <property type="entry name" value="Plug_dom"/>
</dbReference>
<evidence type="ECO:0000256" key="9">
    <source>
        <dbReference type="RuleBase" id="RU003357"/>
    </source>
</evidence>
<evidence type="ECO:0000256" key="4">
    <source>
        <dbReference type="ARBA" id="ARBA00022692"/>
    </source>
</evidence>
<evidence type="ECO:0000259" key="10">
    <source>
        <dbReference type="Pfam" id="PF00593"/>
    </source>
</evidence>
<dbReference type="AlphaFoldDB" id="A0A5B8W1Y0"/>
<keyword evidence="12" id="KW-0675">Receptor</keyword>
<evidence type="ECO:0000256" key="8">
    <source>
        <dbReference type="PROSITE-ProRule" id="PRU01360"/>
    </source>
</evidence>
<keyword evidence="7 8" id="KW-0998">Cell outer membrane</keyword>
<sequence>MKKTIPERFFRAITLVMKINAIILLVVCSLSSIAMADNSYGQSVLEKPVTLKLKKMPLSDALERISANTGVRIMYTGNNIESDVKVTLTARNEKLEAVLKKVLLDNQFTYTEIEGSLLVKPAPKPPVEKKVELPPPTIITGTVVDDRGLPLIGVSVKIAGLATGAVTDLDGKFKVQVANENAVLVFSYIGFDTQRITVGSQTVIKVTLVPSANSLSTVVVVGYGTTTKKALTSSIATVKAEQFNAGVVTTPADLLEGKVAGLNITNDGNPNGTASVTLRGPSSIRAGAASVPFYVIDGVPGADFNLLAPSDIASIDVLKDASAAAIYGTRATNGVIIVTTKKAKSGQLRMTYNGYGSFEKVSNQFDVASADQLRAYVKANGQSFTPANDNGGNTDWQKAVERNTGFSQNHNLSFGGGTDKTTYNGSLNYLDNQGIVKSSGLKRVIGRLNITQKTLNDKLKLDFSLSNSVSNSNLLVNDIPLSSANGQSPGLFKSIVQYLPTRTIYNADGTFYNDPTLKLGYNPVGLITNDTYKRKISLLLGNVRGELILPAGLLYNFNLAYQETNTDNNTYYNSASELAPGLNGKAIRSTYEDTKKLFENYLTYAHNWNDVHNFKLLLGYSIDQTTTGNGFQSTNQNFISDATGYSNLALGTPAAGYRVDYGSVNEETLRLISFYSRLNYSYKGKYLLEASLRRDGSNAFGTNHRWGYFPAASAAWRLIDEDFMKSQSLFDDLKLRVGYGKTGNSLGFSPYTPITLYGTTGSFYYNGAYIGAIGVTQNPNPDLKWESTGTLNGGIDFSILKGRLGGSVDIYNKKTTDMITTVPVSLINNFVSYKVENVGSMSNKGVEIALNGTPIKSKDFTWSSYGNISFNKNKITSLAPNLSKIYVGDPEGPGQSGINVSIIEAGYPLGEFYTLKYLGRPNGVSTFMGANGQPTTTPTSADQTYAGNAQPTYTFGLGNDFTYKNFSLNFFFRGQGGNKIMNASLASFNQPTQASAHGVPTLTLSEPGTDVNANLYSTRYLESGAFIRLSNATLAYKLNVTGNYVHGIRFYVTGTNLFIITKYKGVDPELNLNINNQQSGQFIGVDSNNFYPKTRSFLAGIQVDL</sequence>
<dbReference type="InterPro" id="IPR039426">
    <property type="entry name" value="TonB-dep_rcpt-like"/>
</dbReference>
<dbReference type="NCBIfam" id="TIGR04056">
    <property type="entry name" value="OMP_RagA_SusC"/>
    <property type="match status" value="1"/>
</dbReference>
<dbReference type="InterPro" id="IPR037066">
    <property type="entry name" value="Plug_dom_sf"/>
</dbReference>
<dbReference type="KEGG" id="mgk:FSB76_10370"/>
<feature type="domain" description="TonB-dependent receptor-like beta-barrel" evidence="10">
    <location>
        <begin position="525"/>
        <end position="1057"/>
    </location>
</feature>
<dbReference type="InterPro" id="IPR036942">
    <property type="entry name" value="Beta-barrel_TonB_sf"/>
</dbReference>
<dbReference type="Pfam" id="PF07715">
    <property type="entry name" value="Plug"/>
    <property type="match status" value="1"/>
</dbReference>
<evidence type="ECO:0000259" key="11">
    <source>
        <dbReference type="Pfam" id="PF07715"/>
    </source>
</evidence>
<dbReference type="Gene3D" id="2.170.130.10">
    <property type="entry name" value="TonB-dependent receptor, plug domain"/>
    <property type="match status" value="1"/>
</dbReference>
<dbReference type="PROSITE" id="PS52016">
    <property type="entry name" value="TONB_DEPENDENT_REC_3"/>
    <property type="match status" value="1"/>
</dbReference>
<dbReference type="Pfam" id="PF13715">
    <property type="entry name" value="CarbopepD_reg_2"/>
    <property type="match status" value="1"/>
</dbReference>
<dbReference type="Pfam" id="PF00593">
    <property type="entry name" value="TonB_dep_Rec_b-barrel"/>
    <property type="match status" value="1"/>
</dbReference>
<dbReference type="Gene3D" id="3.55.50.30">
    <property type="match status" value="1"/>
</dbReference>
<evidence type="ECO:0000256" key="6">
    <source>
        <dbReference type="ARBA" id="ARBA00023136"/>
    </source>
</evidence>
<keyword evidence="4 8" id="KW-0812">Transmembrane</keyword>
<evidence type="ECO:0000256" key="3">
    <source>
        <dbReference type="ARBA" id="ARBA00022452"/>
    </source>
</evidence>
<reference evidence="12 13" key="1">
    <citation type="journal article" date="2013" name="J. Microbiol.">
        <title>Mucilaginibacter ginsenosidivorax sp. nov., with ginsenoside converting activity isolated from sediment.</title>
        <authorList>
            <person name="Kim J.K."/>
            <person name="Choi T.E."/>
            <person name="Liu Q.M."/>
            <person name="Park H.Y."/>
            <person name="Yi T.H."/>
            <person name="Yoon M.H."/>
            <person name="Kim S.C."/>
            <person name="Im W.T."/>
        </authorList>
    </citation>
    <scope>NUCLEOTIDE SEQUENCE [LARGE SCALE GENOMIC DNA]</scope>
    <source>
        <strain evidence="12 13">KHI28</strain>
    </source>
</reference>
<feature type="domain" description="TonB-dependent receptor plug" evidence="11">
    <location>
        <begin position="228"/>
        <end position="335"/>
    </location>
</feature>
<dbReference type="GO" id="GO:0009279">
    <property type="term" value="C:cell outer membrane"/>
    <property type="evidence" value="ECO:0007669"/>
    <property type="project" value="UniProtKB-SubCell"/>
</dbReference>
<evidence type="ECO:0000313" key="12">
    <source>
        <dbReference type="EMBL" id="QEC76328.1"/>
    </source>
</evidence>
<evidence type="ECO:0000313" key="13">
    <source>
        <dbReference type="Proteomes" id="UP000321362"/>
    </source>
</evidence>
<keyword evidence="6 8" id="KW-0472">Membrane</keyword>
<dbReference type="Gene3D" id="2.40.170.20">
    <property type="entry name" value="TonB-dependent receptor, beta-barrel domain"/>
    <property type="match status" value="1"/>
</dbReference>
<dbReference type="EMBL" id="CP042437">
    <property type="protein sequence ID" value="QEC76328.1"/>
    <property type="molecule type" value="Genomic_DNA"/>
</dbReference>
<dbReference type="Proteomes" id="UP000321362">
    <property type="component" value="Chromosome"/>
</dbReference>
<dbReference type="InterPro" id="IPR023996">
    <property type="entry name" value="TonB-dep_OMP_SusC/RagA"/>
</dbReference>